<evidence type="ECO:0000313" key="2">
    <source>
        <dbReference type="EMBL" id="QIG80693.1"/>
    </source>
</evidence>
<keyword evidence="2" id="KW-0808">Transferase</keyword>
<dbReference type="InterPro" id="IPR038740">
    <property type="entry name" value="BioF2-like_GNAT_dom"/>
</dbReference>
<proteinExistence type="predicted"/>
<organism evidence="2 3">
    <name type="scientific">Stakelama tenebrarum</name>
    <dbReference type="NCBI Taxonomy" id="2711215"/>
    <lineage>
        <taxon>Bacteria</taxon>
        <taxon>Pseudomonadati</taxon>
        <taxon>Pseudomonadota</taxon>
        <taxon>Alphaproteobacteria</taxon>
        <taxon>Sphingomonadales</taxon>
        <taxon>Sphingomonadaceae</taxon>
        <taxon>Stakelama</taxon>
    </lineage>
</organism>
<dbReference type="KEGG" id="spzr:G5C33_13490"/>
<dbReference type="Pfam" id="PF13480">
    <property type="entry name" value="Acetyltransf_6"/>
    <property type="match status" value="1"/>
</dbReference>
<dbReference type="EMBL" id="CP049109">
    <property type="protein sequence ID" value="QIG80693.1"/>
    <property type="molecule type" value="Genomic_DNA"/>
</dbReference>
<dbReference type="InterPro" id="IPR000182">
    <property type="entry name" value="GNAT_dom"/>
</dbReference>
<dbReference type="Proteomes" id="UP000501568">
    <property type="component" value="Chromosome"/>
</dbReference>
<name>A0A6G6Y7Z3_9SPHN</name>
<evidence type="ECO:0000259" key="1">
    <source>
        <dbReference type="PROSITE" id="PS51186"/>
    </source>
</evidence>
<reference evidence="2 3" key="1">
    <citation type="submission" date="2020-02" db="EMBL/GenBank/DDBJ databases">
        <authorList>
            <person name="Zheng R.K."/>
            <person name="Sun C.M."/>
        </authorList>
    </citation>
    <scope>NUCLEOTIDE SEQUENCE [LARGE SCALE GENOMIC DNA]</scope>
    <source>
        <strain evidence="3">zrk23</strain>
    </source>
</reference>
<dbReference type="InterPro" id="IPR016181">
    <property type="entry name" value="Acyl_CoA_acyltransferase"/>
</dbReference>
<sequence length="331" mass="36821">MSVDVKLFDDLDAVAADAGGALDRAAQPRIYNRIDWFRRVAALCPIDGRPLIARARDGDAAAWLFLARKGVRAQALASWYTLDFQLVTQGGGGPLIDDIASNLKGIAHLTLSPVADPAPIAAAFRKAGWITALSPATVTWEIEPPADFESYWASRPGKLRSTAKRKGRKAGLDIAIHREFDADAWDAYREIYEASWKPEEGSWDFMRSFAEAEGAAGTLRLGIAVRDGKPIAAQLWHVENGRATIHKLAYREDAKDLSPGTILSEAMFRHVIEQDRPQVIDYGTGNEPYKADWMEGARKMWRIDCWKRNHPAAWPGLVRHLLGLVRRRLSL</sequence>
<evidence type="ECO:0000313" key="3">
    <source>
        <dbReference type="Proteomes" id="UP000501568"/>
    </source>
</evidence>
<gene>
    <name evidence="2" type="ORF">G5C33_13490</name>
</gene>
<dbReference type="SUPFAM" id="SSF55729">
    <property type="entry name" value="Acyl-CoA N-acyltransferases (Nat)"/>
    <property type="match status" value="1"/>
</dbReference>
<protein>
    <submittedName>
        <fullName evidence="2">GNAT family N-acetyltransferase</fullName>
    </submittedName>
</protein>
<dbReference type="Gene3D" id="3.40.630.30">
    <property type="match status" value="1"/>
</dbReference>
<keyword evidence="3" id="KW-1185">Reference proteome</keyword>
<feature type="domain" description="N-acetyltransferase" evidence="1">
    <location>
        <begin position="175"/>
        <end position="320"/>
    </location>
</feature>
<dbReference type="AlphaFoldDB" id="A0A6G6Y7Z3"/>
<dbReference type="PROSITE" id="PS51186">
    <property type="entry name" value="GNAT"/>
    <property type="match status" value="1"/>
</dbReference>
<dbReference type="GO" id="GO:0016747">
    <property type="term" value="F:acyltransferase activity, transferring groups other than amino-acyl groups"/>
    <property type="evidence" value="ECO:0007669"/>
    <property type="project" value="InterPro"/>
</dbReference>
<dbReference type="RefSeq" id="WP_165327701.1">
    <property type="nucleotide sequence ID" value="NZ_CP049109.1"/>
</dbReference>
<accession>A0A6G6Y7Z3</accession>